<organism evidence="2 3">
    <name type="scientific">Neokomagataea anthophila</name>
    <dbReference type="NCBI Taxonomy" id="2826925"/>
    <lineage>
        <taxon>Bacteria</taxon>
        <taxon>Pseudomonadati</taxon>
        <taxon>Pseudomonadota</taxon>
        <taxon>Alphaproteobacteria</taxon>
        <taxon>Acetobacterales</taxon>
        <taxon>Acetobacteraceae</taxon>
        <taxon>Neokomagataea</taxon>
    </lineage>
</organism>
<evidence type="ECO:0008006" key="4">
    <source>
        <dbReference type="Google" id="ProtNLM"/>
    </source>
</evidence>
<accession>A0ABS5E6H3</accession>
<reference evidence="2 3" key="1">
    <citation type="submission" date="2021-04" db="EMBL/GenBank/DDBJ databases">
        <title>The complete genome sequence of Neokomagataea sp. TBRC 2177.</title>
        <authorList>
            <person name="Charoenyingcharoen P."/>
            <person name="Yukphan P."/>
        </authorList>
    </citation>
    <scope>NUCLEOTIDE SEQUENCE [LARGE SCALE GENOMIC DNA]</scope>
    <source>
        <strain evidence="2 3">TBRC 2177</strain>
    </source>
</reference>
<protein>
    <recommendedName>
        <fullName evidence="4">DUF2635 domain-containing protein</fullName>
    </recommendedName>
</protein>
<proteinExistence type="predicted"/>
<sequence>MKTVSAAAGRRVVAPDGTPVPEKFQVNPADPYWARMLREGDLVSEDTSVTQAASGHEEPAHEHE</sequence>
<evidence type="ECO:0000313" key="3">
    <source>
        <dbReference type="Proteomes" id="UP000677812"/>
    </source>
</evidence>
<keyword evidence="3" id="KW-1185">Reference proteome</keyword>
<evidence type="ECO:0000313" key="2">
    <source>
        <dbReference type="EMBL" id="MBR0559499.1"/>
    </source>
</evidence>
<feature type="compositionally biased region" description="Basic and acidic residues" evidence="1">
    <location>
        <begin position="55"/>
        <end position="64"/>
    </location>
</feature>
<comment type="caution">
    <text evidence="2">The sequence shown here is derived from an EMBL/GenBank/DDBJ whole genome shotgun (WGS) entry which is preliminary data.</text>
</comment>
<dbReference type="RefSeq" id="WP_211681653.1">
    <property type="nucleotide sequence ID" value="NZ_JAGRQH010000003.1"/>
</dbReference>
<name>A0ABS5E6H3_9PROT</name>
<feature type="region of interest" description="Disordered" evidence="1">
    <location>
        <begin position="43"/>
        <end position="64"/>
    </location>
</feature>
<evidence type="ECO:0000256" key="1">
    <source>
        <dbReference type="SAM" id="MobiDB-lite"/>
    </source>
</evidence>
<dbReference type="Proteomes" id="UP000677812">
    <property type="component" value="Unassembled WGS sequence"/>
</dbReference>
<gene>
    <name evidence="2" type="ORF">KB213_05445</name>
</gene>
<dbReference type="EMBL" id="JAGRQH010000003">
    <property type="protein sequence ID" value="MBR0559499.1"/>
    <property type="molecule type" value="Genomic_DNA"/>
</dbReference>